<dbReference type="Proteomes" id="UP000321083">
    <property type="component" value="Unassembled WGS sequence"/>
</dbReference>
<reference evidence="1 2" key="2">
    <citation type="submission" date="2019-08" db="EMBL/GenBank/DDBJ databases">
        <authorList>
            <person name="Henke P."/>
        </authorList>
    </citation>
    <scope>NUCLEOTIDE SEQUENCE [LARGE SCALE GENOMIC DNA]</scope>
    <source>
        <strain evidence="1">Phe10_nw2017</strain>
    </source>
</reference>
<protein>
    <submittedName>
        <fullName evidence="1">Uncharacterized protein</fullName>
    </submittedName>
</protein>
<name>A0A5C6M4N7_9PLAN</name>
<reference evidence="1 2" key="1">
    <citation type="submission" date="2019-08" db="EMBL/GenBank/DDBJ databases">
        <title>100 year-old enigma solved: identification of Planctomyces bekefii, the type genus and species of the phylum Planctomycetes.</title>
        <authorList>
            <person name="Svetlana D.N."/>
            <person name="Overmann J."/>
        </authorList>
    </citation>
    <scope>NUCLEOTIDE SEQUENCE [LARGE SCALE GENOMIC DNA]</scope>
    <source>
        <strain evidence="1">Phe10_nw2017</strain>
    </source>
</reference>
<feature type="non-terminal residue" evidence="1">
    <location>
        <position position="1"/>
    </location>
</feature>
<comment type="caution">
    <text evidence="1">The sequence shown here is derived from an EMBL/GenBank/DDBJ whole genome shotgun (WGS) entry which is preliminary data.</text>
</comment>
<sequence>RKKIPDRANHSLGLLLEISVIEITWLPERLLAEPARQPSVRPE</sequence>
<dbReference type="AlphaFoldDB" id="A0A5C6M4N7"/>
<evidence type="ECO:0000313" key="2">
    <source>
        <dbReference type="Proteomes" id="UP000321083"/>
    </source>
</evidence>
<organism evidence="1 2">
    <name type="scientific">Planctomyces bekefii</name>
    <dbReference type="NCBI Taxonomy" id="1653850"/>
    <lineage>
        <taxon>Bacteria</taxon>
        <taxon>Pseudomonadati</taxon>
        <taxon>Planctomycetota</taxon>
        <taxon>Planctomycetia</taxon>
        <taxon>Planctomycetales</taxon>
        <taxon>Planctomycetaceae</taxon>
        <taxon>Planctomyces</taxon>
    </lineage>
</organism>
<gene>
    <name evidence="1" type="ORF">E3A20_17810</name>
</gene>
<evidence type="ECO:0000313" key="1">
    <source>
        <dbReference type="EMBL" id="TWW09089.1"/>
    </source>
</evidence>
<keyword evidence="2" id="KW-1185">Reference proteome</keyword>
<accession>A0A5C6M4N7</accession>
<dbReference type="EMBL" id="SRHE01000393">
    <property type="protein sequence ID" value="TWW09089.1"/>
    <property type="molecule type" value="Genomic_DNA"/>
</dbReference>
<proteinExistence type="predicted"/>